<dbReference type="GO" id="GO:0015666">
    <property type="term" value="F:restriction endodeoxyribonuclease activity"/>
    <property type="evidence" value="ECO:0007669"/>
    <property type="project" value="TreeGrafter"/>
</dbReference>
<evidence type="ECO:0000259" key="1">
    <source>
        <dbReference type="Pfam" id="PF04471"/>
    </source>
</evidence>
<sequence length="122" mass="13570">MISTDYSGDEGIDGIINEDQFGFNSIYIQAKKWNRSSVGGPEIQKFLGAVAGQGGTKGLFITTSTFTREAIDYAKKQLQVKLILIDGKMLTDLMIKYNLGVSVVQTYEIKQLDLDYFDSELV</sequence>
<dbReference type="OrthoDB" id="9803736at2"/>
<dbReference type="Proteomes" id="UP000195305">
    <property type="component" value="Unassembled WGS sequence"/>
</dbReference>
<dbReference type="Pfam" id="PF04471">
    <property type="entry name" value="Mrr_cat"/>
    <property type="match status" value="1"/>
</dbReference>
<dbReference type="PANTHER" id="PTHR30015">
    <property type="entry name" value="MRR RESTRICTION SYSTEM PROTEIN"/>
    <property type="match status" value="1"/>
</dbReference>
<dbReference type="EMBL" id="NFLJ01000011">
    <property type="protein sequence ID" value="OUQ34995.1"/>
    <property type="molecule type" value="Genomic_DNA"/>
</dbReference>
<accession>A0A1Y4SYK6</accession>
<organism evidence="2 3">
    <name type="scientific">Massilimicrobiota timonensis</name>
    <dbReference type="NCBI Taxonomy" id="1776392"/>
    <lineage>
        <taxon>Bacteria</taxon>
        <taxon>Bacillati</taxon>
        <taxon>Bacillota</taxon>
        <taxon>Erysipelotrichia</taxon>
        <taxon>Erysipelotrichales</taxon>
        <taxon>Erysipelotrichaceae</taxon>
        <taxon>Massilimicrobiota</taxon>
    </lineage>
</organism>
<keyword evidence="2" id="KW-0255">Endonuclease</keyword>
<protein>
    <submittedName>
        <fullName evidence="2">Restriction endonuclease</fullName>
    </submittedName>
</protein>
<dbReference type="GO" id="GO:0009307">
    <property type="term" value="P:DNA restriction-modification system"/>
    <property type="evidence" value="ECO:0007669"/>
    <property type="project" value="InterPro"/>
</dbReference>
<dbReference type="InterPro" id="IPR011856">
    <property type="entry name" value="tRNA_endonuc-like_dom_sf"/>
</dbReference>
<dbReference type="GO" id="GO:0003677">
    <property type="term" value="F:DNA binding"/>
    <property type="evidence" value="ECO:0007669"/>
    <property type="project" value="InterPro"/>
</dbReference>
<dbReference type="AlphaFoldDB" id="A0A1Y4SYK6"/>
<keyword evidence="3" id="KW-1185">Reference proteome</keyword>
<dbReference type="InterPro" id="IPR011335">
    <property type="entry name" value="Restrct_endonuc-II-like"/>
</dbReference>
<name>A0A1Y4SYK6_9FIRM</name>
<dbReference type="InterPro" id="IPR052906">
    <property type="entry name" value="Type_IV_Methyl-Rstrct_Enzyme"/>
</dbReference>
<dbReference type="PANTHER" id="PTHR30015:SF7">
    <property type="entry name" value="TYPE IV METHYL-DIRECTED RESTRICTION ENZYME ECOKMRR"/>
    <property type="match status" value="1"/>
</dbReference>
<comment type="caution">
    <text evidence="2">The sequence shown here is derived from an EMBL/GenBank/DDBJ whole genome shotgun (WGS) entry which is preliminary data.</text>
</comment>
<dbReference type="SUPFAM" id="SSF52980">
    <property type="entry name" value="Restriction endonuclease-like"/>
    <property type="match status" value="1"/>
</dbReference>
<reference evidence="2 3" key="1">
    <citation type="journal article" date="2018" name="BMC Genomics">
        <title>Whole genome sequencing and function prediction of 133 gut anaerobes isolated from chicken caecum in pure cultures.</title>
        <authorList>
            <person name="Medvecky M."/>
            <person name="Cejkova D."/>
            <person name="Polansky O."/>
            <person name="Karasova D."/>
            <person name="Kubasova T."/>
            <person name="Cizek A."/>
            <person name="Rychlik I."/>
        </authorList>
    </citation>
    <scope>NUCLEOTIDE SEQUENCE [LARGE SCALE GENOMIC DNA]</scope>
    <source>
        <strain evidence="2 3">An13</strain>
    </source>
</reference>
<proteinExistence type="predicted"/>
<evidence type="ECO:0000313" key="3">
    <source>
        <dbReference type="Proteomes" id="UP000195305"/>
    </source>
</evidence>
<dbReference type="InterPro" id="IPR007560">
    <property type="entry name" value="Restrct_endonuc_IV_Mrr"/>
</dbReference>
<keyword evidence="2" id="KW-0540">Nuclease</keyword>
<evidence type="ECO:0000313" key="2">
    <source>
        <dbReference type="EMBL" id="OUQ34995.1"/>
    </source>
</evidence>
<dbReference type="Gene3D" id="3.40.1350.10">
    <property type="match status" value="1"/>
</dbReference>
<keyword evidence="2" id="KW-0378">Hydrolase</keyword>
<feature type="domain" description="Restriction endonuclease type IV Mrr" evidence="1">
    <location>
        <begin position="4"/>
        <end position="94"/>
    </location>
</feature>
<gene>
    <name evidence="2" type="ORF">B5E75_04930</name>
</gene>